<feature type="signal peptide" evidence="3">
    <location>
        <begin position="1"/>
        <end position="19"/>
    </location>
</feature>
<evidence type="ECO:0000256" key="1">
    <source>
        <dbReference type="SAM" id="Coils"/>
    </source>
</evidence>
<keyword evidence="3" id="KW-0732">Signal</keyword>
<accession>A0A1I3GRW1</accession>
<keyword evidence="5" id="KW-1185">Reference proteome</keyword>
<evidence type="ECO:0000256" key="2">
    <source>
        <dbReference type="SAM" id="MobiDB-lite"/>
    </source>
</evidence>
<gene>
    <name evidence="4" type="ORF">SAMN05421753_107104</name>
</gene>
<evidence type="ECO:0000313" key="4">
    <source>
        <dbReference type="EMBL" id="SFI26157.1"/>
    </source>
</evidence>
<name>A0A1I3GRW1_9PLAN</name>
<feature type="region of interest" description="Disordered" evidence="2">
    <location>
        <begin position="38"/>
        <end position="93"/>
    </location>
</feature>
<dbReference type="AlphaFoldDB" id="A0A1I3GRW1"/>
<evidence type="ECO:0000256" key="3">
    <source>
        <dbReference type="SAM" id="SignalP"/>
    </source>
</evidence>
<evidence type="ECO:0008006" key="6">
    <source>
        <dbReference type="Google" id="ProtNLM"/>
    </source>
</evidence>
<dbReference type="RefSeq" id="WP_139228401.1">
    <property type="nucleotide sequence ID" value="NZ_FOQD01000007.1"/>
</dbReference>
<dbReference type="Proteomes" id="UP000199518">
    <property type="component" value="Unassembled WGS sequence"/>
</dbReference>
<sequence>MVKMIIVLFFGVAMFVASAAGSWYLQNKVLATHAPAGAAPAADPHAAPAADAHGATPPATASAHAAGDHGSPLQTSAPAATPGQGERLPVAIRPRDMSVEELLRYSMGVKEREEKVKQNEELLQKRRVQQQLALADIEGERREIDGLRVQISEQLKHAQTLIEKLNEVRTEFSQEKDAASQSLQQMKHERIAIDEEHMDNTKRLSQWIQGMDPEKAADVLTSMANDGDEQLEIAVQILRNLEEREAAKILSAIDDTKLVQMLIEKFRHLQKPPAKTAARK</sequence>
<proteinExistence type="predicted"/>
<dbReference type="EMBL" id="FOQD01000007">
    <property type="protein sequence ID" value="SFI26157.1"/>
    <property type="molecule type" value="Genomic_DNA"/>
</dbReference>
<evidence type="ECO:0000313" key="5">
    <source>
        <dbReference type="Proteomes" id="UP000199518"/>
    </source>
</evidence>
<keyword evidence="1" id="KW-0175">Coiled coil</keyword>
<dbReference type="OrthoDB" id="215575at2"/>
<protein>
    <recommendedName>
        <fullName evidence="6">Flagellar motility protein MotE, a chaperone for MotC folding</fullName>
    </recommendedName>
</protein>
<reference evidence="5" key="1">
    <citation type="submission" date="2016-10" db="EMBL/GenBank/DDBJ databases">
        <authorList>
            <person name="Varghese N."/>
            <person name="Submissions S."/>
        </authorList>
    </citation>
    <scope>NUCLEOTIDE SEQUENCE [LARGE SCALE GENOMIC DNA]</scope>
    <source>
        <strain evidence="5">DSM 26348</strain>
    </source>
</reference>
<organism evidence="4 5">
    <name type="scientific">Planctomicrobium piriforme</name>
    <dbReference type="NCBI Taxonomy" id="1576369"/>
    <lineage>
        <taxon>Bacteria</taxon>
        <taxon>Pseudomonadati</taxon>
        <taxon>Planctomycetota</taxon>
        <taxon>Planctomycetia</taxon>
        <taxon>Planctomycetales</taxon>
        <taxon>Planctomycetaceae</taxon>
        <taxon>Planctomicrobium</taxon>
    </lineage>
</organism>
<feature type="chain" id="PRO_5011744714" description="Flagellar motility protein MotE, a chaperone for MotC folding" evidence="3">
    <location>
        <begin position="20"/>
        <end position="280"/>
    </location>
</feature>
<dbReference type="STRING" id="1576369.SAMN05421753_107104"/>
<feature type="compositionally biased region" description="Low complexity" evidence="2">
    <location>
        <begin position="38"/>
        <end position="72"/>
    </location>
</feature>
<feature type="coiled-coil region" evidence="1">
    <location>
        <begin position="148"/>
        <end position="189"/>
    </location>
</feature>